<dbReference type="Proteomes" id="UP000314294">
    <property type="component" value="Unassembled WGS sequence"/>
</dbReference>
<gene>
    <name evidence="2" type="ORF">EYF80_064462</name>
</gene>
<feature type="region of interest" description="Disordered" evidence="1">
    <location>
        <begin position="33"/>
        <end position="92"/>
    </location>
</feature>
<name>A0A4Z2EA35_9TELE</name>
<proteinExistence type="predicted"/>
<feature type="compositionally biased region" description="Basic and acidic residues" evidence="1">
    <location>
        <begin position="46"/>
        <end position="78"/>
    </location>
</feature>
<accession>A0A4Z2EA35</accession>
<sequence length="92" mass="9759">MFDYHCAERLRGLPAAPGRPCLSALFSLRALQRLGPGVTRGGDGGTEGRRDGGTEGRRDGGTEGRRDGGTEGRRDGGTELRTLTPTASGYYF</sequence>
<dbReference type="EMBL" id="SRLO01012639">
    <property type="protein sequence ID" value="TNN25410.1"/>
    <property type="molecule type" value="Genomic_DNA"/>
</dbReference>
<reference evidence="2 3" key="1">
    <citation type="submission" date="2019-03" db="EMBL/GenBank/DDBJ databases">
        <title>First draft genome of Liparis tanakae, snailfish: a comprehensive survey of snailfish specific genes.</title>
        <authorList>
            <person name="Kim W."/>
            <person name="Song I."/>
            <person name="Jeong J.-H."/>
            <person name="Kim D."/>
            <person name="Kim S."/>
            <person name="Ryu S."/>
            <person name="Song J.Y."/>
            <person name="Lee S.K."/>
        </authorList>
    </citation>
    <scope>NUCLEOTIDE SEQUENCE [LARGE SCALE GENOMIC DNA]</scope>
    <source>
        <tissue evidence="2">Muscle</tissue>
    </source>
</reference>
<keyword evidence="3" id="KW-1185">Reference proteome</keyword>
<evidence type="ECO:0000313" key="3">
    <source>
        <dbReference type="Proteomes" id="UP000314294"/>
    </source>
</evidence>
<comment type="caution">
    <text evidence="2">The sequence shown here is derived from an EMBL/GenBank/DDBJ whole genome shotgun (WGS) entry which is preliminary data.</text>
</comment>
<evidence type="ECO:0000256" key="1">
    <source>
        <dbReference type="SAM" id="MobiDB-lite"/>
    </source>
</evidence>
<dbReference type="AlphaFoldDB" id="A0A4Z2EA35"/>
<organism evidence="2 3">
    <name type="scientific">Liparis tanakae</name>
    <name type="common">Tanaka's snailfish</name>
    <dbReference type="NCBI Taxonomy" id="230148"/>
    <lineage>
        <taxon>Eukaryota</taxon>
        <taxon>Metazoa</taxon>
        <taxon>Chordata</taxon>
        <taxon>Craniata</taxon>
        <taxon>Vertebrata</taxon>
        <taxon>Euteleostomi</taxon>
        <taxon>Actinopterygii</taxon>
        <taxon>Neopterygii</taxon>
        <taxon>Teleostei</taxon>
        <taxon>Neoteleostei</taxon>
        <taxon>Acanthomorphata</taxon>
        <taxon>Eupercaria</taxon>
        <taxon>Perciformes</taxon>
        <taxon>Cottioidei</taxon>
        <taxon>Cottales</taxon>
        <taxon>Liparidae</taxon>
        <taxon>Liparis</taxon>
    </lineage>
</organism>
<protein>
    <submittedName>
        <fullName evidence="2">Uncharacterized protein</fullName>
    </submittedName>
</protein>
<evidence type="ECO:0000313" key="2">
    <source>
        <dbReference type="EMBL" id="TNN25410.1"/>
    </source>
</evidence>